<dbReference type="AlphaFoldDB" id="A0A517ZY96"/>
<dbReference type="PANTHER" id="PTHR43019">
    <property type="entry name" value="SERINE ENDOPROTEASE DEGS"/>
    <property type="match status" value="1"/>
</dbReference>
<reference evidence="2 3" key="1">
    <citation type="submission" date="2019-02" db="EMBL/GenBank/DDBJ databases">
        <title>Deep-cultivation of Planctomycetes and their phenomic and genomic characterization uncovers novel biology.</title>
        <authorList>
            <person name="Wiegand S."/>
            <person name="Jogler M."/>
            <person name="Boedeker C."/>
            <person name="Pinto D."/>
            <person name="Vollmers J."/>
            <person name="Rivas-Marin E."/>
            <person name="Kohn T."/>
            <person name="Peeters S.H."/>
            <person name="Heuer A."/>
            <person name="Rast P."/>
            <person name="Oberbeckmann S."/>
            <person name="Bunk B."/>
            <person name="Jeske O."/>
            <person name="Meyerdierks A."/>
            <person name="Storesund J.E."/>
            <person name="Kallscheuer N."/>
            <person name="Luecker S."/>
            <person name="Lage O.M."/>
            <person name="Pohl T."/>
            <person name="Merkel B.J."/>
            <person name="Hornburger P."/>
            <person name="Mueller R.-W."/>
            <person name="Bruemmer F."/>
            <person name="Labrenz M."/>
            <person name="Spormann A.M."/>
            <person name="Op den Camp H."/>
            <person name="Overmann J."/>
            <person name="Amann R."/>
            <person name="Jetten M.S.M."/>
            <person name="Mascher T."/>
            <person name="Medema M.H."/>
            <person name="Devos D.P."/>
            <person name="Kaster A.-K."/>
            <person name="Ovreas L."/>
            <person name="Rohde M."/>
            <person name="Galperin M.Y."/>
            <person name="Jogler C."/>
        </authorList>
    </citation>
    <scope>NUCLEOTIDE SEQUENCE [LARGE SCALE GENOMIC DNA]</scope>
    <source>
        <strain evidence="2 3">Mal52</strain>
    </source>
</reference>
<name>A0A517ZY96_9PLAN</name>
<keyword evidence="1" id="KW-0732">Signal</keyword>
<feature type="chain" id="PRO_5021837557" evidence="1">
    <location>
        <begin position="32"/>
        <end position="397"/>
    </location>
</feature>
<evidence type="ECO:0000313" key="3">
    <source>
        <dbReference type="Proteomes" id="UP000319383"/>
    </source>
</evidence>
<dbReference type="OrthoDB" id="290751at2"/>
<dbReference type="GO" id="GO:0004252">
    <property type="term" value="F:serine-type endopeptidase activity"/>
    <property type="evidence" value="ECO:0007669"/>
    <property type="project" value="InterPro"/>
</dbReference>
<organism evidence="2 3">
    <name type="scientific">Symmachiella dynata</name>
    <dbReference type="NCBI Taxonomy" id="2527995"/>
    <lineage>
        <taxon>Bacteria</taxon>
        <taxon>Pseudomonadati</taxon>
        <taxon>Planctomycetota</taxon>
        <taxon>Planctomycetia</taxon>
        <taxon>Planctomycetales</taxon>
        <taxon>Planctomycetaceae</taxon>
        <taxon>Symmachiella</taxon>
    </lineage>
</organism>
<dbReference type="Gene3D" id="2.40.10.120">
    <property type="match status" value="1"/>
</dbReference>
<dbReference type="InterPro" id="IPR009003">
    <property type="entry name" value="Peptidase_S1_PA"/>
</dbReference>
<proteinExistence type="predicted"/>
<feature type="signal peptide" evidence="1">
    <location>
        <begin position="1"/>
        <end position="31"/>
    </location>
</feature>
<keyword evidence="2" id="KW-0378">Hydrolase</keyword>
<dbReference type="InterPro" id="IPR001940">
    <property type="entry name" value="Peptidase_S1C"/>
</dbReference>
<dbReference type="GO" id="GO:0006508">
    <property type="term" value="P:proteolysis"/>
    <property type="evidence" value="ECO:0007669"/>
    <property type="project" value="UniProtKB-KW"/>
</dbReference>
<keyword evidence="2" id="KW-0645">Protease</keyword>
<dbReference type="KEGG" id="sdyn:Mal52_59810"/>
<keyword evidence="3" id="KW-1185">Reference proteome</keyword>
<sequence precursor="true">MKTLNNKLGGKTVATTVALIMMLAATQTAFADAKVYQRTLKSTTWIIAKAENGYSTGSGVLVDAEKKWVVTNFHVVGASKEVLIFFPQFQDDQLIAERQHYIDGADTFGIRARVVMVDKKRDLAVVELNSIPENTPAIEIAETSIGPGEMVHSIGNPTAGGVLWTYTSGSVRSVYRKQFRTQAGEHDMRVVETTSPINPGDSGGPVVNAAGELVAISQSLDPKARLMSYCVEITEAKAFVAEVIDYTTVVVPDVLAKSGLTIVPQGKTAFSADLQADGGETQRVFISAKLESFGKAETRKVWSLATVSPQAPTLELLTTLMEQSARTKLGAWVIEKNEAGQYLVIFCAKVDAGSSPESLRNSVEFVSKVAASMKQQITANVTVSQTKSSSSDWLGSR</sequence>
<dbReference type="EMBL" id="CP036276">
    <property type="protein sequence ID" value="QDU47450.1"/>
    <property type="molecule type" value="Genomic_DNA"/>
</dbReference>
<dbReference type="RefSeq" id="WP_145428887.1">
    <property type="nucleotide sequence ID" value="NZ_CP036270.1"/>
</dbReference>
<protein>
    <submittedName>
        <fullName evidence="2">Serine protease HhoB</fullName>
    </submittedName>
</protein>
<gene>
    <name evidence="2" type="primary">hhoB</name>
    <name evidence="2" type="ORF">Mal52_59810</name>
</gene>
<dbReference type="Proteomes" id="UP000319383">
    <property type="component" value="Chromosome"/>
</dbReference>
<evidence type="ECO:0000313" key="2">
    <source>
        <dbReference type="EMBL" id="QDU47450.1"/>
    </source>
</evidence>
<dbReference type="PRINTS" id="PR00834">
    <property type="entry name" value="PROTEASES2C"/>
</dbReference>
<dbReference type="SUPFAM" id="SSF50494">
    <property type="entry name" value="Trypsin-like serine proteases"/>
    <property type="match status" value="1"/>
</dbReference>
<dbReference type="PANTHER" id="PTHR43019:SF62">
    <property type="entry name" value="SERINE ENDOPROTEASE DEGS"/>
    <property type="match status" value="1"/>
</dbReference>
<dbReference type="Pfam" id="PF13365">
    <property type="entry name" value="Trypsin_2"/>
    <property type="match status" value="1"/>
</dbReference>
<accession>A0A517ZY96</accession>
<evidence type="ECO:0000256" key="1">
    <source>
        <dbReference type="SAM" id="SignalP"/>
    </source>
</evidence>